<dbReference type="Pfam" id="PF14082">
    <property type="entry name" value="SduA_C"/>
    <property type="match status" value="1"/>
</dbReference>
<gene>
    <name evidence="2" type="ORF">F938_01175</name>
</gene>
<dbReference type="EMBL" id="APQG01000016">
    <property type="protein sequence ID" value="ENV98321.1"/>
    <property type="molecule type" value="Genomic_DNA"/>
</dbReference>
<evidence type="ECO:0000313" key="2">
    <source>
        <dbReference type="EMBL" id="ENV98321.1"/>
    </source>
</evidence>
<name>N9DKH1_ACIBZ</name>
<dbReference type="InterPro" id="IPR025359">
    <property type="entry name" value="SduA_C"/>
</dbReference>
<dbReference type="AlphaFoldDB" id="N9DKH1"/>
<sequence>MNRIIRFSTFEFNYFEGGLPVDEKLSSTGSVTINRVFSFSKLDKFNEEDQCIKFVFGNLNDDYYTIDRDILGISHDLLIYKDFNFTKKNFIASYNISIFRKIDDALNGKEIIIGGEKEDAISIEDFNNLIKNFPNTTELKYYSRIRILREINDYFGGLSEAEKRLKSNLENRIVRRESDNSLYIRDTFKGYEIKKYEFIYDELIEMLNEAESYSENVWQDKILDLLLLIFPKYIKVIKELNVKDFYTDSKRDITRKIDFSLIDCNGNIDIVEIKKPFEKAILTSRLYRDNYVPKNELSGSIVQVEKYIFHLNKWGASGERTINDKYKDKLPSGLSIKVVNPKAMIILGRDNNFSDKHKFDFEFIRRKYSNVLDIMTYDDLLRRVKNIISMLRSNQNNQ</sequence>
<comment type="caution">
    <text evidence="2">The sequence shown here is derived from an EMBL/GenBank/DDBJ whole genome shotgun (WGS) entry which is preliminary data.</text>
</comment>
<reference evidence="2 3" key="1">
    <citation type="submission" date="2013-02" db="EMBL/GenBank/DDBJ databases">
        <title>The Genome Sequence of Acinetobacter bereziniae CIP 70.12.</title>
        <authorList>
            <consortium name="The Broad Institute Genome Sequencing Platform"/>
            <consortium name="The Broad Institute Genome Sequencing Center for Infectious Disease"/>
            <person name="Cerqueira G."/>
            <person name="Feldgarden M."/>
            <person name="Courvalin P."/>
            <person name="Perichon B."/>
            <person name="Grillot-Courvalin C."/>
            <person name="Clermont D."/>
            <person name="Rocha E."/>
            <person name="Yoon E.-J."/>
            <person name="Nemec A."/>
            <person name="Walker B."/>
            <person name="Young S.K."/>
            <person name="Zeng Q."/>
            <person name="Gargeya S."/>
            <person name="Fitzgerald M."/>
            <person name="Haas B."/>
            <person name="Abouelleil A."/>
            <person name="Alvarado L."/>
            <person name="Arachchi H.M."/>
            <person name="Berlin A.M."/>
            <person name="Chapman S.B."/>
            <person name="Dewar J."/>
            <person name="Goldberg J."/>
            <person name="Griggs A."/>
            <person name="Gujja S."/>
            <person name="Hansen M."/>
            <person name="Howarth C."/>
            <person name="Imamovic A."/>
            <person name="Larimer J."/>
            <person name="McCowan C."/>
            <person name="Murphy C."/>
            <person name="Neiman D."/>
            <person name="Pearson M."/>
            <person name="Priest M."/>
            <person name="Roberts A."/>
            <person name="Saif S."/>
            <person name="Shea T."/>
            <person name="Sisk P."/>
            <person name="Sykes S."/>
            <person name="Wortman J."/>
            <person name="Nusbaum C."/>
            <person name="Birren B."/>
        </authorList>
    </citation>
    <scope>NUCLEOTIDE SEQUENCE [LARGE SCALE GENOMIC DNA]</scope>
    <source>
        <strain evidence="2 3">CIP 70.12</strain>
    </source>
</reference>
<feature type="domain" description="Shedu protein SduA C-terminal" evidence="1">
    <location>
        <begin position="213"/>
        <end position="381"/>
    </location>
</feature>
<dbReference type="RefSeq" id="WP_005030243.1">
    <property type="nucleotide sequence ID" value="NZ_KB849755.1"/>
</dbReference>
<dbReference type="PATRIC" id="fig|1217650.3.peg.1150"/>
<accession>N9DKH1</accession>
<evidence type="ECO:0000313" key="3">
    <source>
        <dbReference type="Proteomes" id="UP000013251"/>
    </source>
</evidence>
<dbReference type="HOGENOM" id="CLU_054523_0_0_6"/>
<protein>
    <recommendedName>
        <fullName evidence="1">Shedu protein SduA C-terminal domain-containing protein</fullName>
    </recommendedName>
</protein>
<dbReference type="Proteomes" id="UP000013251">
    <property type="component" value="Unassembled WGS sequence"/>
</dbReference>
<keyword evidence="3" id="KW-1185">Reference proteome</keyword>
<dbReference type="OrthoDB" id="2080979at2"/>
<evidence type="ECO:0000259" key="1">
    <source>
        <dbReference type="Pfam" id="PF14082"/>
    </source>
</evidence>
<organism evidence="2 3">
    <name type="scientific">Acinetobacter bereziniae LMG 1003 = CIP 70.12</name>
    <dbReference type="NCBI Taxonomy" id="981324"/>
    <lineage>
        <taxon>Bacteria</taxon>
        <taxon>Pseudomonadati</taxon>
        <taxon>Pseudomonadota</taxon>
        <taxon>Gammaproteobacteria</taxon>
        <taxon>Moraxellales</taxon>
        <taxon>Moraxellaceae</taxon>
        <taxon>Acinetobacter</taxon>
    </lineage>
</organism>
<proteinExistence type="predicted"/>